<dbReference type="Proteomes" id="UP000708208">
    <property type="component" value="Unassembled WGS sequence"/>
</dbReference>
<evidence type="ECO:0008006" key="11">
    <source>
        <dbReference type="Google" id="ProtNLM"/>
    </source>
</evidence>
<feature type="non-terminal residue" evidence="9">
    <location>
        <position position="627"/>
    </location>
</feature>
<keyword evidence="10" id="KW-1185">Reference proteome</keyword>
<dbReference type="PANTHER" id="PTHR13815:SF7">
    <property type="entry name" value="GOLGIN SUBFAMILY A MEMBER 5"/>
    <property type="match status" value="1"/>
</dbReference>
<feature type="compositionally biased region" description="Basic and acidic residues" evidence="8">
    <location>
        <begin position="218"/>
        <end position="228"/>
    </location>
</feature>
<feature type="compositionally biased region" description="Polar residues" evidence="8">
    <location>
        <begin position="141"/>
        <end position="155"/>
    </location>
</feature>
<proteinExistence type="predicted"/>
<sequence>MSWFADIAGKAEDFLNKIDQNAAVALNTLEEGVGQSRSRKGSKTWAFTEDVKSETSTSYDVPTDSTISVTMNPETNPMATPLNNNTMSDTALSIKSDGFRAVAPSGLPLQAQQNKLTPVNQPSRSRSRPTTKVKQEHTEISNESQSTTTSVNGKQVKTDEELLEFLNSPGQKEIDESALLKSELATQSKEMGMVLKNYKKLQQDFDRQSKTTDELRKSLNDQESRLSSEESNNVQEISRLKEEKEKKNAEINQLQQRLDETLEKLKGMDKLLELQNRVEHLDLENRQLASKNMELDDKTGTLNNQLIFLEKQAQSAKEALAVVENDFSVYKEKAKSILKSKDELIVSIKNQNSSSKGIDGSFSSIPTDAQVMAEIGSLKNERELLHGEISQSRSLCDSLKDENRRLESDLQSLRSNLLELQEICSRDRNISHSIQEENLQLSQKVSSLQLEVEREKSEKRKLDEKVQKLANDNELGFSIATRSSSGSTNDFTKASSLSRMNMSPVPSLGSMSSDNFDERENLKTRIKALSQSLMEKQSLINNISADKQLLQIRVERMQAQIQELTDSSESNSHGGLTQTVISSQPLYLSESPWDSGVTTRVKRVYSRVDSLCCQFGLAMRHRPNLRL</sequence>
<evidence type="ECO:0000256" key="5">
    <source>
        <dbReference type="ARBA" id="ARBA00023054"/>
    </source>
</evidence>
<keyword evidence="3" id="KW-1133">Transmembrane helix</keyword>
<evidence type="ECO:0000313" key="10">
    <source>
        <dbReference type="Proteomes" id="UP000708208"/>
    </source>
</evidence>
<keyword evidence="6" id="KW-0472">Membrane</keyword>
<feature type="region of interest" description="Disordered" evidence="8">
    <location>
        <begin position="480"/>
        <end position="515"/>
    </location>
</feature>
<keyword evidence="5 7" id="KW-0175">Coiled coil</keyword>
<dbReference type="GO" id="GO:0007030">
    <property type="term" value="P:Golgi organization"/>
    <property type="evidence" value="ECO:0007669"/>
    <property type="project" value="InterPro"/>
</dbReference>
<gene>
    <name evidence="9" type="ORF">AFUS01_LOCUS3683</name>
</gene>
<feature type="non-terminal residue" evidence="9">
    <location>
        <position position="1"/>
    </location>
</feature>
<keyword evidence="2" id="KW-0812">Transmembrane</keyword>
<dbReference type="OrthoDB" id="248903at2759"/>
<keyword evidence="4" id="KW-0333">Golgi apparatus</keyword>
<feature type="coiled-coil region" evidence="7">
    <location>
        <begin position="519"/>
        <end position="567"/>
    </location>
</feature>
<evidence type="ECO:0000256" key="2">
    <source>
        <dbReference type="ARBA" id="ARBA00022692"/>
    </source>
</evidence>
<name>A0A8J2NLD3_9HEXA</name>
<dbReference type="GO" id="GO:0000301">
    <property type="term" value="P:retrograde transport, vesicle recycling within Golgi"/>
    <property type="evidence" value="ECO:0007669"/>
    <property type="project" value="TreeGrafter"/>
</dbReference>
<evidence type="ECO:0000256" key="8">
    <source>
        <dbReference type="SAM" id="MobiDB-lite"/>
    </source>
</evidence>
<comment type="subcellular location">
    <subcellularLocation>
        <location evidence="1">Golgi apparatus membrane</location>
        <topology evidence="1">Single-pass type IV membrane protein</topology>
    </subcellularLocation>
</comment>
<feature type="coiled-coil region" evidence="7">
    <location>
        <begin position="389"/>
        <end position="472"/>
    </location>
</feature>
<feature type="region of interest" description="Disordered" evidence="8">
    <location>
        <begin position="218"/>
        <end position="239"/>
    </location>
</feature>
<comment type="caution">
    <text evidence="9">The sequence shown here is derived from an EMBL/GenBank/DDBJ whole genome shotgun (WGS) entry which is preliminary data.</text>
</comment>
<evidence type="ECO:0000256" key="1">
    <source>
        <dbReference type="ARBA" id="ARBA00004409"/>
    </source>
</evidence>
<evidence type="ECO:0000256" key="7">
    <source>
        <dbReference type="SAM" id="Coils"/>
    </source>
</evidence>
<evidence type="ECO:0000256" key="3">
    <source>
        <dbReference type="ARBA" id="ARBA00022989"/>
    </source>
</evidence>
<feature type="compositionally biased region" description="Polar residues" evidence="8">
    <location>
        <begin position="480"/>
        <end position="501"/>
    </location>
</feature>
<feature type="compositionally biased region" description="Polar residues" evidence="8">
    <location>
        <begin position="110"/>
        <end position="124"/>
    </location>
</feature>
<organism evidence="9 10">
    <name type="scientific">Allacma fusca</name>
    <dbReference type="NCBI Taxonomy" id="39272"/>
    <lineage>
        <taxon>Eukaryota</taxon>
        <taxon>Metazoa</taxon>
        <taxon>Ecdysozoa</taxon>
        <taxon>Arthropoda</taxon>
        <taxon>Hexapoda</taxon>
        <taxon>Collembola</taxon>
        <taxon>Symphypleona</taxon>
        <taxon>Sminthuridae</taxon>
        <taxon>Allacma</taxon>
    </lineage>
</organism>
<dbReference type="EMBL" id="CAJVCH010022267">
    <property type="protein sequence ID" value="CAG7692602.1"/>
    <property type="molecule type" value="Genomic_DNA"/>
</dbReference>
<dbReference type="PANTHER" id="PTHR13815">
    <property type="entry name" value="GOLGIN-84"/>
    <property type="match status" value="1"/>
</dbReference>
<accession>A0A8J2NLD3</accession>
<evidence type="ECO:0000256" key="4">
    <source>
        <dbReference type="ARBA" id="ARBA00023034"/>
    </source>
</evidence>
<feature type="region of interest" description="Disordered" evidence="8">
    <location>
        <begin position="105"/>
        <end position="155"/>
    </location>
</feature>
<evidence type="ECO:0000256" key="6">
    <source>
        <dbReference type="ARBA" id="ARBA00023136"/>
    </source>
</evidence>
<dbReference type="GO" id="GO:0031985">
    <property type="term" value="C:Golgi cisterna"/>
    <property type="evidence" value="ECO:0007669"/>
    <property type="project" value="TreeGrafter"/>
</dbReference>
<dbReference type="Pfam" id="PF09787">
    <property type="entry name" value="Golgin_A5"/>
    <property type="match status" value="2"/>
</dbReference>
<dbReference type="GO" id="GO:0000139">
    <property type="term" value="C:Golgi membrane"/>
    <property type="evidence" value="ECO:0007669"/>
    <property type="project" value="UniProtKB-SubCell"/>
</dbReference>
<protein>
    <recommendedName>
        <fullName evidence="11">Golgin-84</fullName>
    </recommendedName>
</protein>
<evidence type="ECO:0000313" key="9">
    <source>
        <dbReference type="EMBL" id="CAG7692602.1"/>
    </source>
</evidence>
<dbReference type="AlphaFoldDB" id="A0A8J2NLD3"/>
<reference evidence="9" key="1">
    <citation type="submission" date="2021-06" db="EMBL/GenBank/DDBJ databases">
        <authorList>
            <person name="Hodson N. C."/>
            <person name="Mongue J. A."/>
            <person name="Jaron S. K."/>
        </authorList>
    </citation>
    <scope>NUCLEOTIDE SEQUENCE</scope>
</reference>
<dbReference type="InterPro" id="IPR019177">
    <property type="entry name" value="Golgin_subfamily_A_member_5"/>
</dbReference>